<dbReference type="InterPro" id="IPR008978">
    <property type="entry name" value="HSP20-like_chaperone"/>
</dbReference>
<evidence type="ECO:0000313" key="4">
    <source>
        <dbReference type="EMBL" id="PYE79397.1"/>
    </source>
</evidence>
<dbReference type="OrthoDB" id="8794599at2"/>
<dbReference type="Pfam" id="PF00011">
    <property type="entry name" value="HSP20"/>
    <property type="match status" value="1"/>
</dbReference>
<accession>A0A318SX16</accession>
<reference evidence="4 5" key="1">
    <citation type="submission" date="2018-06" db="EMBL/GenBank/DDBJ databases">
        <title>Genomic Encyclopedia of Type Strains, Phase III (KMG-III): the genomes of soil and plant-associated and newly described type strains.</title>
        <authorList>
            <person name="Whitman W."/>
        </authorList>
    </citation>
    <scope>NUCLEOTIDE SEQUENCE [LARGE SCALE GENOMIC DNA]</scope>
    <source>
        <strain evidence="4 5">CECT 7646</strain>
    </source>
</reference>
<comment type="caution">
    <text evidence="4">The sequence shown here is derived from an EMBL/GenBank/DDBJ whole genome shotgun (WGS) entry which is preliminary data.</text>
</comment>
<evidence type="ECO:0000256" key="1">
    <source>
        <dbReference type="PROSITE-ProRule" id="PRU00285"/>
    </source>
</evidence>
<evidence type="ECO:0000256" key="2">
    <source>
        <dbReference type="RuleBase" id="RU003616"/>
    </source>
</evidence>
<feature type="domain" description="SHSP" evidence="3">
    <location>
        <begin position="33"/>
        <end position="130"/>
    </location>
</feature>
<gene>
    <name evidence="4" type="ORF">DFQ15_102130</name>
</gene>
<evidence type="ECO:0000313" key="5">
    <source>
        <dbReference type="Proteomes" id="UP000247540"/>
    </source>
</evidence>
<name>A0A318SX16_9BURK</name>
<sequence length="130" mass="14173">MFFAPVIRRASYATPPRAVDRSFERFVNEALLAPRHQARNPATLVGQDDAAWDLQIDVPGLAREHLSIGLEGAVLRIDSIEGAPRAFKAAYELPQEIDAAASRAKLEHGVLNLHLAKKQPVSNVATLAID</sequence>
<dbReference type="RefSeq" id="WP_110464368.1">
    <property type="nucleotide sequence ID" value="NZ_JAMOFZ010000001.1"/>
</dbReference>
<evidence type="ECO:0000259" key="3">
    <source>
        <dbReference type="PROSITE" id="PS01031"/>
    </source>
</evidence>
<dbReference type="PROSITE" id="PS01031">
    <property type="entry name" value="SHSP"/>
    <property type="match status" value="1"/>
</dbReference>
<proteinExistence type="inferred from homology"/>
<protein>
    <submittedName>
        <fullName evidence="4">HSP20 family molecular chaperone IbpA</fullName>
    </submittedName>
</protein>
<dbReference type="InterPro" id="IPR002068">
    <property type="entry name" value="A-crystallin/Hsp20_dom"/>
</dbReference>
<comment type="similarity">
    <text evidence="1 2">Belongs to the small heat shock protein (HSP20) family.</text>
</comment>
<organism evidence="4 5">
    <name type="scientific">Xylophilus ampelinus</name>
    <dbReference type="NCBI Taxonomy" id="54067"/>
    <lineage>
        <taxon>Bacteria</taxon>
        <taxon>Pseudomonadati</taxon>
        <taxon>Pseudomonadota</taxon>
        <taxon>Betaproteobacteria</taxon>
        <taxon>Burkholderiales</taxon>
        <taxon>Xylophilus</taxon>
    </lineage>
</organism>
<dbReference type="EMBL" id="QJTC01000002">
    <property type="protein sequence ID" value="PYE79397.1"/>
    <property type="molecule type" value="Genomic_DNA"/>
</dbReference>
<dbReference type="SUPFAM" id="SSF49764">
    <property type="entry name" value="HSP20-like chaperones"/>
    <property type="match status" value="1"/>
</dbReference>
<dbReference type="Proteomes" id="UP000247540">
    <property type="component" value="Unassembled WGS sequence"/>
</dbReference>
<dbReference type="AlphaFoldDB" id="A0A318SX16"/>
<keyword evidence="5" id="KW-1185">Reference proteome</keyword>
<dbReference type="Gene3D" id="2.60.40.790">
    <property type="match status" value="1"/>
</dbReference>
<dbReference type="CDD" id="cd00298">
    <property type="entry name" value="ACD_sHsps_p23-like"/>
    <property type="match status" value="1"/>
</dbReference>